<name>A0AAN6VEJ1_9PEZI</name>
<sequence length="666" mass="75333">MAQTSKACILLRICSLLYESHIPSLEAFLLGNKHCFAIAATVLADTITKLLRRHQLDLFQHVRRLVIVGRMDSPYCKTSHGGTNPNWELGSDSEGEREDDEPEPIPCPITLRIAKRPTWHFSLPTTTDWDVTQARLHGFQFGSEHGRGAVPLTPKPSNGHLGDPDDAPASAAYDSDHHWRPLADLISQLPGLADLVYRCPSQFPPCLLKAMQANKKPARLHLQTFKLRSAYDDSATIDPHEWEIISSPCLHSIWLQYRIAVNKTRRVMWMVKQGPISPSNGSFANVFRGPVRPWNPITVFNQEQREALPSRAFPSDKGHLTHLKLDSDTCTISPQDSVFGYGRTWMEKWDNLTDFSLLRTLALVQPVSQAQLLSLERTRLPALTAFSLTCEAPSSTDEERISSRSDYFQTITAFLSGLPSLTALQVTAWDHAQQIFSFHSSRLERLSLFNGDPAICCNMQAHLTLEGLAVLVSSFPRLTDLSIPLKRSRGDSGEIALYRYIGEHWPNLRRLSLRLDCSPPHFVTTDQSEHDTPLPKPYPSGPGWPAVGAALNEDRDQYAQRECWVGRYRNGHLYDILINSALDASLARQIFDAVGGGNWMAEKMNNRVAVKGIGLERFWGSPIDPFQIRHVRDREMMQCFRRVWPDKKERSKGWFEDWESWGLQAE</sequence>
<accession>A0AAN6VEJ1</accession>
<proteinExistence type="predicted"/>
<dbReference type="EMBL" id="MU857110">
    <property type="protein sequence ID" value="KAK4149952.1"/>
    <property type="molecule type" value="Genomic_DNA"/>
</dbReference>
<dbReference type="Proteomes" id="UP001302745">
    <property type="component" value="Unassembled WGS sequence"/>
</dbReference>
<evidence type="ECO:0000256" key="1">
    <source>
        <dbReference type="SAM" id="MobiDB-lite"/>
    </source>
</evidence>
<feature type="compositionally biased region" description="Acidic residues" evidence="1">
    <location>
        <begin position="91"/>
        <end position="103"/>
    </location>
</feature>
<feature type="region of interest" description="Disordered" evidence="1">
    <location>
        <begin position="143"/>
        <end position="173"/>
    </location>
</feature>
<dbReference type="AlphaFoldDB" id="A0AAN6VEJ1"/>
<keyword evidence="3" id="KW-1185">Reference proteome</keyword>
<dbReference type="Gene3D" id="3.80.10.10">
    <property type="entry name" value="Ribonuclease Inhibitor"/>
    <property type="match status" value="1"/>
</dbReference>
<comment type="caution">
    <text evidence="2">The sequence shown here is derived from an EMBL/GenBank/DDBJ whole genome shotgun (WGS) entry which is preliminary data.</text>
</comment>
<reference evidence="2" key="2">
    <citation type="submission" date="2023-05" db="EMBL/GenBank/DDBJ databases">
        <authorList>
            <consortium name="Lawrence Berkeley National Laboratory"/>
            <person name="Steindorff A."/>
            <person name="Hensen N."/>
            <person name="Bonometti L."/>
            <person name="Westerberg I."/>
            <person name="Brannstrom I.O."/>
            <person name="Guillou S."/>
            <person name="Cros-Aarteil S."/>
            <person name="Calhoun S."/>
            <person name="Haridas S."/>
            <person name="Kuo A."/>
            <person name="Mondo S."/>
            <person name="Pangilinan J."/>
            <person name="Riley R."/>
            <person name="Labutti K."/>
            <person name="Andreopoulos B."/>
            <person name="Lipzen A."/>
            <person name="Chen C."/>
            <person name="Yanf M."/>
            <person name="Daum C."/>
            <person name="Ng V."/>
            <person name="Clum A."/>
            <person name="Ohm R."/>
            <person name="Martin F."/>
            <person name="Silar P."/>
            <person name="Natvig D."/>
            <person name="Lalanne C."/>
            <person name="Gautier V."/>
            <person name="Ament-Velasquez S.L."/>
            <person name="Kruys A."/>
            <person name="Hutchinson M.I."/>
            <person name="Powell A.J."/>
            <person name="Barry K."/>
            <person name="Miller A.N."/>
            <person name="Grigoriev I.V."/>
            <person name="Debuchy R."/>
            <person name="Gladieux P."/>
            <person name="Thoren M.H."/>
            <person name="Johannesson H."/>
        </authorList>
    </citation>
    <scope>NUCLEOTIDE SEQUENCE</scope>
    <source>
        <strain evidence="2">CBS 538.74</strain>
    </source>
</reference>
<reference evidence="2" key="1">
    <citation type="journal article" date="2023" name="Mol. Phylogenet. Evol.">
        <title>Genome-scale phylogeny and comparative genomics of the fungal order Sordariales.</title>
        <authorList>
            <person name="Hensen N."/>
            <person name="Bonometti L."/>
            <person name="Westerberg I."/>
            <person name="Brannstrom I.O."/>
            <person name="Guillou S."/>
            <person name="Cros-Aarteil S."/>
            <person name="Calhoun S."/>
            <person name="Haridas S."/>
            <person name="Kuo A."/>
            <person name="Mondo S."/>
            <person name="Pangilinan J."/>
            <person name="Riley R."/>
            <person name="LaButti K."/>
            <person name="Andreopoulos B."/>
            <person name="Lipzen A."/>
            <person name="Chen C."/>
            <person name="Yan M."/>
            <person name="Daum C."/>
            <person name="Ng V."/>
            <person name="Clum A."/>
            <person name="Steindorff A."/>
            <person name="Ohm R.A."/>
            <person name="Martin F."/>
            <person name="Silar P."/>
            <person name="Natvig D.O."/>
            <person name="Lalanne C."/>
            <person name="Gautier V."/>
            <person name="Ament-Velasquez S.L."/>
            <person name="Kruys A."/>
            <person name="Hutchinson M.I."/>
            <person name="Powell A.J."/>
            <person name="Barry K."/>
            <person name="Miller A.N."/>
            <person name="Grigoriev I.V."/>
            <person name="Debuchy R."/>
            <person name="Gladieux P."/>
            <person name="Hiltunen Thoren M."/>
            <person name="Johannesson H."/>
        </authorList>
    </citation>
    <scope>NUCLEOTIDE SEQUENCE</scope>
    <source>
        <strain evidence="2">CBS 538.74</strain>
    </source>
</reference>
<evidence type="ECO:0000313" key="3">
    <source>
        <dbReference type="Proteomes" id="UP001302745"/>
    </source>
</evidence>
<protein>
    <submittedName>
        <fullName evidence="2">Uncharacterized protein</fullName>
    </submittedName>
</protein>
<feature type="region of interest" description="Disordered" evidence="1">
    <location>
        <begin position="78"/>
        <end position="104"/>
    </location>
</feature>
<evidence type="ECO:0000313" key="2">
    <source>
        <dbReference type="EMBL" id="KAK4149952.1"/>
    </source>
</evidence>
<organism evidence="2 3">
    <name type="scientific">Chaetomidium leptoderma</name>
    <dbReference type="NCBI Taxonomy" id="669021"/>
    <lineage>
        <taxon>Eukaryota</taxon>
        <taxon>Fungi</taxon>
        <taxon>Dikarya</taxon>
        <taxon>Ascomycota</taxon>
        <taxon>Pezizomycotina</taxon>
        <taxon>Sordariomycetes</taxon>
        <taxon>Sordariomycetidae</taxon>
        <taxon>Sordariales</taxon>
        <taxon>Chaetomiaceae</taxon>
        <taxon>Chaetomidium</taxon>
    </lineage>
</organism>
<dbReference type="InterPro" id="IPR032675">
    <property type="entry name" value="LRR_dom_sf"/>
</dbReference>
<gene>
    <name evidence="2" type="ORF">C8A00DRAFT_46554</name>
</gene>